<evidence type="ECO:0000313" key="2">
    <source>
        <dbReference type="EMBL" id="PNI05777.1"/>
    </source>
</evidence>
<reference evidence="2 3" key="1">
    <citation type="submission" date="2018-01" db="EMBL/GenBank/DDBJ databases">
        <title>Draft genome sequences of six Vibrio diazotrophicus strains isolated from deep-sea sediments of the Baltic Sea.</title>
        <authorList>
            <person name="Castillo D."/>
            <person name="Vandieken V."/>
            <person name="Chiang O."/>
            <person name="Middelboe M."/>
        </authorList>
    </citation>
    <scope>NUCLEOTIDE SEQUENCE [LARGE SCALE GENOMIC DNA]</scope>
    <source>
        <strain evidence="2 3">60.27F</strain>
    </source>
</reference>
<sequence>MNSRNRTKMIFTTSGSMSDPLKSRVLSMKVILGAVLTVVVFLLLVKLGFWQLSRGEEKQALEQELLLRQQMEPISLGMALERYPVSDLTGLQVRVSFSPVSNMTFLLDNQTYQGKVGYLAYQLAKERNGHWMLIERGFVAATNDRRILPEVNWLIEPQELVGRLYQKSNNPLSSDLNIESQTPHRIQNLNIEQLSQWLGEPILPALFQPQEQNWPYAQPWVPFPLSAEKHFGYAVQWFAMAAVLLIIVLLICVRAFKARRP</sequence>
<comment type="similarity">
    <text evidence="1">Belongs to the SURF1 family.</text>
</comment>
<keyword evidence="1" id="KW-0472">Membrane</keyword>
<dbReference type="GO" id="GO:0005886">
    <property type="term" value="C:plasma membrane"/>
    <property type="evidence" value="ECO:0007669"/>
    <property type="project" value="UniProtKB-SubCell"/>
</dbReference>
<keyword evidence="1" id="KW-1003">Cell membrane</keyword>
<gene>
    <name evidence="2" type="ORF">C1N32_06700</name>
</gene>
<dbReference type="Pfam" id="PF02104">
    <property type="entry name" value="SURF1"/>
    <property type="match status" value="1"/>
</dbReference>
<comment type="subcellular location">
    <subcellularLocation>
        <location evidence="1">Cell membrane</location>
        <topology evidence="1">Multi-pass membrane protein</topology>
    </subcellularLocation>
</comment>
<keyword evidence="1" id="KW-1133">Transmembrane helix</keyword>
<feature type="transmembrane region" description="Helical" evidence="1">
    <location>
        <begin position="234"/>
        <end position="256"/>
    </location>
</feature>
<comment type="caution">
    <text evidence="1">Lacks conserved residue(s) required for the propagation of feature annotation.</text>
</comment>
<dbReference type="CDD" id="cd06662">
    <property type="entry name" value="SURF1"/>
    <property type="match status" value="1"/>
</dbReference>
<accession>A0A2J8I5G6</accession>
<protein>
    <recommendedName>
        <fullName evidence="1">SURF1-like protein</fullName>
    </recommendedName>
</protein>
<proteinExistence type="inferred from homology"/>
<dbReference type="InterPro" id="IPR002994">
    <property type="entry name" value="Surf1/Shy1"/>
</dbReference>
<dbReference type="EMBL" id="POSK01000003">
    <property type="protein sequence ID" value="PNI05777.1"/>
    <property type="molecule type" value="Genomic_DNA"/>
</dbReference>
<comment type="caution">
    <text evidence="2">The sequence shown here is derived from an EMBL/GenBank/DDBJ whole genome shotgun (WGS) entry which is preliminary data.</text>
</comment>
<organism evidence="2 3">
    <name type="scientific">Vibrio diazotrophicus</name>
    <dbReference type="NCBI Taxonomy" id="685"/>
    <lineage>
        <taxon>Bacteria</taxon>
        <taxon>Pseudomonadati</taxon>
        <taxon>Pseudomonadota</taxon>
        <taxon>Gammaproteobacteria</taxon>
        <taxon>Vibrionales</taxon>
        <taxon>Vibrionaceae</taxon>
        <taxon>Vibrio</taxon>
    </lineage>
</organism>
<dbReference type="Proteomes" id="UP000236449">
    <property type="component" value="Unassembled WGS sequence"/>
</dbReference>
<dbReference type="PROSITE" id="PS50895">
    <property type="entry name" value="SURF1"/>
    <property type="match status" value="1"/>
</dbReference>
<evidence type="ECO:0000256" key="1">
    <source>
        <dbReference type="RuleBase" id="RU363076"/>
    </source>
</evidence>
<dbReference type="OrthoDB" id="9789940at2"/>
<keyword evidence="1" id="KW-0812">Transmembrane</keyword>
<evidence type="ECO:0000313" key="3">
    <source>
        <dbReference type="Proteomes" id="UP000236449"/>
    </source>
</evidence>
<name>A0A2J8I5G6_VIBDI</name>
<dbReference type="AlphaFoldDB" id="A0A2J8I5G6"/>